<dbReference type="Pfam" id="PF00134">
    <property type="entry name" value="Cyclin_N"/>
    <property type="match status" value="1"/>
</dbReference>
<sequence>MANVMKRQRSRRRLAALTFLSNISLDGSHRDTKLGIFNRNFQSNDIASGTELTTPKQEVKKHSNEVISSTNNAITCNRDDTRIKSCRAGTEGKLSCLGSWDAAVDKLKYESIDLSLKKSLNLVVGLFLLHVLSVTAQKKISGGGASRSWKTSSSLSDSSSSTVEVQYLKTPWGQYIKDERVVLVTPQKVPIAIFSSLPYYRRVVHGIVRGEAKQDGGRRRQISGNRQLSVINDNPEQIDLLFMMGFGKPEDGQDISFSQLLMPSYCYSQRQYKLQEADYGGHPSFQLYVKRYYSNDPALYLSFRQQPHPLLSSITPGVTSEKSSDLEDSLSLGYHPTLSEIAYNPNLLDDPELNTGKHSTVLTFSSHITSVIDYVKPSDLKKELNEKFRERFPYIQLTLSKLRSLKREMCKIAQQECGIDLLTVAQAYVYFEKLILKMLINKQNRKLCAGACLLLSAKLNDVKGLELKTLLEKIECGFRLCRKDLLNTEFGVLVAMEFSLHLPTWEIFPHYQRLLYES</sequence>
<accession>A0ABM1SHD4</accession>
<organism evidence="2 3">
    <name type="scientific">Limulus polyphemus</name>
    <name type="common">Atlantic horseshoe crab</name>
    <dbReference type="NCBI Taxonomy" id="6850"/>
    <lineage>
        <taxon>Eukaryota</taxon>
        <taxon>Metazoa</taxon>
        <taxon>Ecdysozoa</taxon>
        <taxon>Arthropoda</taxon>
        <taxon>Chelicerata</taxon>
        <taxon>Merostomata</taxon>
        <taxon>Xiphosura</taxon>
        <taxon>Limulidae</taxon>
        <taxon>Limulus</taxon>
    </lineage>
</organism>
<dbReference type="InterPro" id="IPR036915">
    <property type="entry name" value="Cyclin-like_sf"/>
</dbReference>
<dbReference type="InterPro" id="IPR012388">
    <property type="entry name" value="CABLES1/2"/>
</dbReference>
<feature type="domain" description="Cyclin N-terminal" evidence="1">
    <location>
        <begin position="413"/>
        <end position="500"/>
    </location>
</feature>
<dbReference type="GeneID" id="106460293"/>
<dbReference type="PANTHER" id="PTHR22896:SF0">
    <property type="entry name" value="CYCLIN N-TERMINAL DOMAIN-CONTAINING PROTEIN"/>
    <property type="match status" value="1"/>
</dbReference>
<dbReference type="Proteomes" id="UP000694941">
    <property type="component" value="Unplaced"/>
</dbReference>
<keyword evidence="2" id="KW-1185">Reference proteome</keyword>
<evidence type="ECO:0000259" key="1">
    <source>
        <dbReference type="Pfam" id="PF00134"/>
    </source>
</evidence>
<protein>
    <submittedName>
        <fullName evidence="3">CDK5 and ABL1 enzyme substrate 1-like</fullName>
    </submittedName>
</protein>
<dbReference type="PANTHER" id="PTHR22896">
    <property type="entry name" value="CDK5 AND ABL1 ENZYME SUBSTRATE 1"/>
    <property type="match status" value="1"/>
</dbReference>
<dbReference type="PIRSF" id="PIRSF025798">
    <property type="entry name" value="Cables"/>
    <property type="match status" value="1"/>
</dbReference>
<evidence type="ECO:0000313" key="3">
    <source>
        <dbReference type="RefSeq" id="XP_022243039.1"/>
    </source>
</evidence>
<dbReference type="InterPro" id="IPR006671">
    <property type="entry name" value="Cyclin_N"/>
</dbReference>
<dbReference type="CDD" id="cd20556">
    <property type="entry name" value="CYCLIN_CABLES"/>
    <property type="match status" value="1"/>
</dbReference>
<dbReference type="RefSeq" id="XP_022243039.1">
    <property type="nucleotide sequence ID" value="XM_022387331.1"/>
</dbReference>
<dbReference type="SUPFAM" id="SSF47954">
    <property type="entry name" value="Cyclin-like"/>
    <property type="match status" value="1"/>
</dbReference>
<name>A0ABM1SHD4_LIMPO</name>
<reference evidence="3" key="1">
    <citation type="submission" date="2025-08" db="UniProtKB">
        <authorList>
            <consortium name="RefSeq"/>
        </authorList>
    </citation>
    <scope>IDENTIFICATION</scope>
    <source>
        <tissue evidence="3">Muscle</tissue>
    </source>
</reference>
<evidence type="ECO:0000313" key="2">
    <source>
        <dbReference type="Proteomes" id="UP000694941"/>
    </source>
</evidence>
<dbReference type="Gene3D" id="1.10.472.10">
    <property type="entry name" value="Cyclin-like"/>
    <property type="match status" value="1"/>
</dbReference>
<proteinExistence type="predicted"/>
<gene>
    <name evidence="3" type="primary">LOC106460293</name>
</gene>